<sequence>MAWTDSQPGVFLLMILLAPVALATTVCMSGGAWRVFLAYSESDPAWVALRRFFSFGRTRTPRPVTPAQAPERSGVA</sequence>
<proteinExistence type="predicted"/>
<keyword evidence="2" id="KW-1185">Reference proteome</keyword>
<dbReference type="KEGG" id="mlz:F6J85_13455"/>
<gene>
    <name evidence="1" type="ORF">F6J85_13455</name>
</gene>
<name>A0A5J6L6F2_9MICO</name>
<dbReference type="Proteomes" id="UP000325516">
    <property type="component" value="Chromosome"/>
</dbReference>
<protein>
    <submittedName>
        <fullName evidence="1">Uncharacterized protein</fullName>
    </submittedName>
</protein>
<accession>A0A5J6L6F2</accession>
<dbReference type="EMBL" id="CP044232">
    <property type="protein sequence ID" value="QEW03995.1"/>
    <property type="molecule type" value="Genomic_DNA"/>
</dbReference>
<evidence type="ECO:0000313" key="1">
    <source>
        <dbReference type="EMBL" id="QEW03995.1"/>
    </source>
</evidence>
<evidence type="ECO:0000313" key="2">
    <source>
        <dbReference type="Proteomes" id="UP000325516"/>
    </source>
</evidence>
<organism evidence="1 2">
    <name type="scientific">Microbacterium lushaniae</name>
    <dbReference type="NCBI Taxonomy" id="2614639"/>
    <lineage>
        <taxon>Bacteria</taxon>
        <taxon>Bacillati</taxon>
        <taxon>Actinomycetota</taxon>
        <taxon>Actinomycetes</taxon>
        <taxon>Micrococcales</taxon>
        <taxon>Microbacteriaceae</taxon>
        <taxon>Microbacterium</taxon>
    </lineage>
</organism>
<reference evidence="2" key="1">
    <citation type="submission" date="2019-09" db="EMBL/GenBank/DDBJ databases">
        <title>Mumia zhuanghuii sp. nov. isolated from the intestinal contents of plateau pika (Ochotona curzoniae) in the Qinghai-Tibet plateau of China.</title>
        <authorList>
            <person name="Tian Z."/>
        </authorList>
    </citation>
    <scope>NUCLEOTIDE SEQUENCE [LARGE SCALE GENOMIC DNA]</scope>
    <source>
        <strain evidence="2">L-031</strain>
    </source>
</reference>
<dbReference type="RefSeq" id="WP_150925701.1">
    <property type="nucleotide sequence ID" value="NZ_CP044232.1"/>
</dbReference>
<dbReference type="AlphaFoldDB" id="A0A5J6L6F2"/>